<dbReference type="EMBL" id="CAKOFQ010006687">
    <property type="protein sequence ID" value="CAH1960213.1"/>
    <property type="molecule type" value="Genomic_DNA"/>
</dbReference>
<gene>
    <name evidence="1" type="ORF">ACAOBT_LOCUS3611</name>
</gene>
<accession>A0A9P0P0F3</accession>
<comment type="caution">
    <text evidence="1">The sequence shown here is derived from an EMBL/GenBank/DDBJ whole genome shotgun (WGS) entry which is preliminary data.</text>
</comment>
<protein>
    <submittedName>
        <fullName evidence="1">Uncharacterized protein</fullName>
    </submittedName>
</protein>
<dbReference type="AlphaFoldDB" id="A0A9P0P0F3"/>
<sequence length="72" mass="8290">MSTRVFLLVPNFIVSTTTFPVRSVRSTRLLSHSTCRNSERQADLELEDTWLWLAATCSVTRDLKISNMKMNL</sequence>
<name>A0A9P0P0F3_ACAOB</name>
<reference evidence="1" key="1">
    <citation type="submission" date="2022-03" db="EMBL/GenBank/DDBJ databases">
        <authorList>
            <person name="Sayadi A."/>
        </authorList>
    </citation>
    <scope>NUCLEOTIDE SEQUENCE</scope>
</reference>
<organism evidence="1 2">
    <name type="scientific">Acanthoscelides obtectus</name>
    <name type="common">Bean weevil</name>
    <name type="synonym">Bruchus obtectus</name>
    <dbReference type="NCBI Taxonomy" id="200917"/>
    <lineage>
        <taxon>Eukaryota</taxon>
        <taxon>Metazoa</taxon>
        <taxon>Ecdysozoa</taxon>
        <taxon>Arthropoda</taxon>
        <taxon>Hexapoda</taxon>
        <taxon>Insecta</taxon>
        <taxon>Pterygota</taxon>
        <taxon>Neoptera</taxon>
        <taxon>Endopterygota</taxon>
        <taxon>Coleoptera</taxon>
        <taxon>Polyphaga</taxon>
        <taxon>Cucujiformia</taxon>
        <taxon>Chrysomeloidea</taxon>
        <taxon>Chrysomelidae</taxon>
        <taxon>Bruchinae</taxon>
        <taxon>Bruchini</taxon>
        <taxon>Acanthoscelides</taxon>
    </lineage>
</organism>
<evidence type="ECO:0000313" key="2">
    <source>
        <dbReference type="Proteomes" id="UP001152888"/>
    </source>
</evidence>
<proteinExistence type="predicted"/>
<keyword evidence="2" id="KW-1185">Reference proteome</keyword>
<evidence type="ECO:0000313" key="1">
    <source>
        <dbReference type="EMBL" id="CAH1960213.1"/>
    </source>
</evidence>
<dbReference type="Proteomes" id="UP001152888">
    <property type="component" value="Unassembled WGS sequence"/>
</dbReference>